<comment type="similarity">
    <text evidence="5 12">Belongs to the cytochrome P450 family.</text>
</comment>
<evidence type="ECO:0000313" key="14">
    <source>
        <dbReference type="Proteomes" id="UP000494165"/>
    </source>
</evidence>
<evidence type="ECO:0000256" key="7">
    <source>
        <dbReference type="ARBA" id="ARBA00022723"/>
    </source>
</evidence>
<accession>A0A8S1BZG7</accession>
<keyword evidence="7 11" id="KW-0479">Metal-binding</keyword>
<evidence type="ECO:0000256" key="10">
    <source>
        <dbReference type="ARBA" id="ARBA00023033"/>
    </source>
</evidence>
<keyword evidence="6 11" id="KW-0349">Heme</keyword>
<dbReference type="InterPro" id="IPR002403">
    <property type="entry name" value="Cyt_P450_E_grp-IV"/>
</dbReference>
<dbReference type="OrthoDB" id="3945418at2759"/>
<organism evidence="13 14">
    <name type="scientific">Cloeon dipterum</name>
    <dbReference type="NCBI Taxonomy" id="197152"/>
    <lineage>
        <taxon>Eukaryota</taxon>
        <taxon>Metazoa</taxon>
        <taxon>Ecdysozoa</taxon>
        <taxon>Arthropoda</taxon>
        <taxon>Hexapoda</taxon>
        <taxon>Insecta</taxon>
        <taxon>Pterygota</taxon>
        <taxon>Palaeoptera</taxon>
        <taxon>Ephemeroptera</taxon>
        <taxon>Pisciforma</taxon>
        <taxon>Baetidae</taxon>
        <taxon>Cloeon</taxon>
    </lineage>
</organism>
<dbReference type="InterPro" id="IPR050479">
    <property type="entry name" value="CYP11_CYP27_families"/>
</dbReference>
<evidence type="ECO:0000256" key="5">
    <source>
        <dbReference type="ARBA" id="ARBA00010617"/>
    </source>
</evidence>
<keyword evidence="10 12" id="KW-0503">Monooxygenase</keyword>
<dbReference type="PROSITE" id="PS00086">
    <property type="entry name" value="CYTOCHROME_P450"/>
    <property type="match status" value="1"/>
</dbReference>
<evidence type="ECO:0000256" key="2">
    <source>
        <dbReference type="ARBA" id="ARBA00003690"/>
    </source>
</evidence>
<evidence type="ECO:0000313" key="13">
    <source>
        <dbReference type="EMBL" id="CAB3362182.1"/>
    </source>
</evidence>
<dbReference type="PRINTS" id="PR00465">
    <property type="entry name" value="EP450IV"/>
</dbReference>
<dbReference type="AlphaFoldDB" id="A0A8S1BZG7"/>
<keyword evidence="9 11" id="KW-0408">Iron</keyword>
<sequence length="468" mass="54104">MPYISSWDTTDFLKWSKAMLDEYGKIVKISNLPGRKDMIMVFDPAVIAEVFKNEGPYPVRFKFEAVHYFREKIRPDFYDGFEGIFNEAGESWLKARLILNQPMMTVAVVNIYVPKVDQVSKDFVKLVKALRNEKMEMPDNFKNEIFKWTLESISLIAYDTRLGCLKQNLDKDSDAQIMIDSIDNIFELTYDLDLKIPFWKVFPTKTLKSLIDSSENMLRISQKYVERASAKFDLDAPGTSDMSVLQRILRLDPDTKRAVIMGMDILFGGVDTTSNTAVSVLYCLACNPDKQEKLYQELKSIVPADPSENLTSEHLAKSKYLRACIKEAMRMLPAPNGTIRTLPQDAILGNYFIPKDRADVWVFNSTLYMLDEHFPDADKYIPERWLREGESCPVRKASEAHPYTFLPFGRGLRQCPGMRFAYMEIETLVVRMLLEYKLEWNHPPVKFLSRMLRTAVSPLNFTVLDRNK</sequence>
<proteinExistence type="inferred from homology"/>
<dbReference type="Pfam" id="PF00067">
    <property type="entry name" value="p450"/>
    <property type="match status" value="1"/>
</dbReference>
<dbReference type="PANTHER" id="PTHR24279">
    <property type="entry name" value="CYTOCHROME P450"/>
    <property type="match status" value="1"/>
</dbReference>
<dbReference type="GO" id="GO:0005789">
    <property type="term" value="C:endoplasmic reticulum membrane"/>
    <property type="evidence" value="ECO:0007669"/>
    <property type="project" value="UniProtKB-SubCell"/>
</dbReference>
<reference evidence="13 14" key="1">
    <citation type="submission" date="2020-04" db="EMBL/GenBank/DDBJ databases">
        <authorList>
            <person name="Alioto T."/>
            <person name="Alioto T."/>
            <person name="Gomez Garrido J."/>
        </authorList>
    </citation>
    <scope>NUCLEOTIDE SEQUENCE [LARGE SCALE GENOMIC DNA]</scope>
</reference>
<comment type="caution">
    <text evidence="13">The sequence shown here is derived from an EMBL/GenBank/DDBJ whole genome shotgun (WGS) entry which is preliminary data.</text>
</comment>
<evidence type="ECO:0000256" key="9">
    <source>
        <dbReference type="ARBA" id="ARBA00023004"/>
    </source>
</evidence>
<dbReference type="Proteomes" id="UP000494165">
    <property type="component" value="Unassembled WGS sequence"/>
</dbReference>
<dbReference type="SUPFAM" id="SSF48264">
    <property type="entry name" value="Cytochrome P450"/>
    <property type="match status" value="1"/>
</dbReference>
<dbReference type="CDD" id="cd11054">
    <property type="entry name" value="CYP24A1-like"/>
    <property type="match status" value="1"/>
</dbReference>
<keyword evidence="14" id="KW-1185">Reference proteome</keyword>
<dbReference type="GO" id="GO:0020037">
    <property type="term" value="F:heme binding"/>
    <property type="evidence" value="ECO:0007669"/>
    <property type="project" value="InterPro"/>
</dbReference>
<evidence type="ECO:0000256" key="11">
    <source>
        <dbReference type="PIRSR" id="PIRSR602403-1"/>
    </source>
</evidence>
<dbReference type="GO" id="GO:0005506">
    <property type="term" value="F:iron ion binding"/>
    <property type="evidence" value="ECO:0007669"/>
    <property type="project" value="InterPro"/>
</dbReference>
<evidence type="ECO:0000256" key="6">
    <source>
        <dbReference type="ARBA" id="ARBA00022617"/>
    </source>
</evidence>
<feature type="binding site" description="axial binding residue" evidence="11">
    <location>
        <position position="415"/>
    </location>
    <ligand>
        <name>heme</name>
        <dbReference type="ChEBI" id="CHEBI:30413"/>
    </ligand>
    <ligandPart>
        <name>Fe</name>
        <dbReference type="ChEBI" id="CHEBI:18248"/>
    </ligandPart>
</feature>
<dbReference type="PRINTS" id="PR00385">
    <property type="entry name" value="P450"/>
</dbReference>
<dbReference type="GO" id="GO:0004497">
    <property type="term" value="F:monooxygenase activity"/>
    <property type="evidence" value="ECO:0007669"/>
    <property type="project" value="UniProtKB-KW"/>
</dbReference>
<evidence type="ECO:0000256" key="1">
    <source>
        <dbReference type="ARBA" id="ARBA00001971"/>
    </source>
</evidence>
<evidence type="ECO:0000256" key="3">
    <source>
        <dbReference type="ARBA" id="ARBA00004174"/>
    </source>
</evidence>
<keyword evidence="8 12" id="KW-0560">Oxidoreductase</keyword>
<evidence type="ECO:0008006" key="15">
    <source>
        <dbReference type="Google" id="ProtNLM"/>
    </source>
</evidence>
<name>A0A8S1BZG7_9INSE</name>
<protein>
    <recommendedName>
        <fullName evidence="15">Cytochrome P450</fullName>
    </recommendedName>
</protein>
<dbReference type="GO" id="GO:0016705">
    <property type="term" value="F:oxidoreductase activity, acting on paired donors, with incorporation or reduction of molecular oxygen"/>
    <property type="evidence" value="ECO:0007669"/>
    <property type="project" value="InterPro"/>
</dbReference>
<dbReference type="EMBL" id="CADEPI010000008">
    <property type="protein sequence ID" value="CAB3362182.1"/>
    <property type="molecule type" value="Genomic_DNA"/>
</dbReference>
<dbReference type="Gene3D" id="1.10.630.10">
    <property type="entry name" value="Cytochrome P450"/>
    <property type="match status" value="1"/>
</dbReference>
<evidence type="ECO:0000256" key="8">
    <source>
        <dbReference type="ARBA" id="ARBA00023002"/>
    </source>
</evidence>
<comment type="subcellular location">
    <subcellularLocation>
        <location evidence="4">Endoplasmic reticulum membrane</location>
        <topology evidence="4">Peripheral membrane protein</topology>
    </subcellularLocation>
    <subcellularLocation>
        <location evidence="3">Microsome membrane</location>
        <topology evidence="3">Peripheral membrane protein</topology>
    </subcellularLocation>
</comment>
<dbReference type="InterPro" id="IPR001128">
    <property type="entry name" value="Cyt_P450"/>
</dbReference>
<dbReference type="FunFam" id="1.10.630.10:FF:000006">
    <property type="entry name" value="Cytochrome P450 302a1, mitochondrial"/>
    <property type="match status" value="1"/>
</dbReference>
<comment type="function">
    <text evidence="2">May be involved in the metabolism of insect hormones and in the breakdown of synthetic insecticides.</text>
</comment>
<dbReference type="InterPro" id="IPR036396">
    <property type="entry name" value="Cyt_P450_sf"/>
</dbReference>
<dbReference type="PANTHER" id="PTHR24279:SF120">
    <property type="entry name" value="CYTOCHROME P450"/>
    <property type="match status" value="1"/>
</dbReference>
<gene>
    <name evidence="13" type="ORF">CLODIP_2_CD05055</name>
</gene>
<comment type="cofactor">
    <cofactor evidence="1 11">
        <name>heme</name>
        <dbReference type="ChEBI" id="CHEBI:30413"/>
    </cofactor>
</comment>
<dbReference type="InterPro" id="IPR017972">
    <property type="entry name" value="Cyt_P450_CS"/>
</dbReference>
<evidence type="ECO:0000256" key="12">
    <source>
        <dbReference type="RuleBase" id="RU000461"/>
    </source>
</evidence>
<evidence type="ECO:0000256" key="4">
    <source>
        <dbReference type="ARBA" id="ARBA00004406"/>
    </source>
</evidence>